<dbReference type="PANTHER" id="PTHR12606:SF141">
    <property type="entry name" value="GH15225P-RELATED"/>
    <property type="match status" value="1"/>
</dbReference>
<feature type="domain" description="Ubiquitin-like protease family profile" evidence="6">
    <location>
        <begin position="248"/>
        <end position="410"/>
    </location>
</feature>
<dbReference type="GO" id="GO:0016929">
    <property type="term" value="F:deSUMOylase activity"/>
    <property type="evidence" value="ECO:0007669"/>
    <property type="project" value="TreeGrafter"/>
</dbReference>
<keyword evidence="4" id="KW-0788">Thiol protease</keyword>
<dbReference type="FunFam" id="3.40.395.10:FF:000001">
    <property type="entry name" value="Sentrin-specific protease 1"/>
    <property type="match status" value="1"/>
</dbReference>
<proteinExistence type="inferred from homology"/>
<comment type="similarity">
    <text evidence="1">Belongs to the peptidase C48 family.</text>
</comment>
<dbReference type="PANTHER" id="PTHR12606">
    <property type="entry name" value="SENTRIN/SUMO-SPECIFIC PROTEASE"/>
    <property type="match status" value="1"/>
</dbReference>
<sequence length="436" mass="50457">MDILQYFLSVLRSFCSTNTTNQNAETASVGNKRRRPNDDENDEIVVEDSPLKRQRVVQEDCAFHHATRNKPSSATQTTEKNINVVDFTNDDDSETEISTVDLTKRGMGRLNEFNVLSRTMRTPLVTPNVIDLDEDNETPTRRRVDRVNSFQEKLDENMNIKPDIISKGSIDHKFLQLKSNDEEKDKFEVSSSSVQEIVENSSLTHLKITEEEITTEKPVLTSQMLSEVRNAQNPALDPSQVLVSKFNLEIRRADFLTLLNMNWLNDNIINFYMELISERSGSEKKYPPVYAFSTFFTLALQNGYETVRRYTKNVDLFSKYLILVPIHISGHWCLAKIDMERKEIVCYDSMLRNNNKFLGMLMNYLISEHKDKKKEDMDTSGWTSRNDKNIPIQENGSDCGVFTCTFAEYSARHSKFNFSQADMPYMRSKNVLRNFE</sequence>
<dbReference type="SUPFAM" id="SSF54001">
    <property type="entry name" value="Cysteine proteinases"/>
    <property type="match status" value="1"/>
</dbReference>
<accession>A0A0K8T5X9</accession>
<dbReference type="GO" id="GO:0005634">
    <property type="term" value="C:nucleus"/>
    <property type="evidence" value="ECO:0007669"/>
    <property type="project" value="TreeGrafter"/>
</dbReference>
<dbReference type="GO" id="GO:0060255">
    <property type="term" value="P:regulation of macromolecule metabolic process"/>
    <property type="evidence" value="ECO:0007669"/>
    <property type="project" value="UniProtKB-ARBA"/>
</dbReference>
<feature type="region of interest" description="Disordered" evidence="5">
    <location>
        <begin position="21"/>
        <end position="42"/>
    </location>
</feature>
<dbReference type="InterPro" id="IPR038765">
    <property type="entry name" value="Papain-like_cys_pep_sf"/>
</dbReference>
<evidence type="ECO:0000256" key="2">
    <source>
        <dbReference type="ARBA" id="ARBA00022670"/>
    </source>
</evidence>
<evidence type="ECO:0000259" key="6">
    <source>
        <dbReference type="PROSITE" id="PS50600"/>
    </source>
</evidence>
<protein>
    <recommendedName>
        <fullName evidence="6">Ubiquitin-like protease family profile domain-containing protein</fullName>
    </recommendedName>
</protein>
<dbReference type="Gene3D" id="3.40.395.10">
    <property type="entry name" value="Adenoviral Proteinase, Chain A"/>
    <property type="match status" value="1"/>
</dbReference>
<evidence type="ECO:0000256" key="4">
    <source>
        <dbReference type="ARBA" id="ARBA00022807"/>
    </source>
</evidence>
<keyword evidence="2" id="KW-0645">Protease</keyword>
<organism evidence="7">
    <name type="scientific">Lygus hesperus</name>
    <name type="common">Western plant bug</name>
    <dbReference type="NCBI Taxonomy" id="30085"/>
    <lineage>
        <taxon>Eukaryota</taxon>
        <taxon>Metazoa</taxon>
        <taxon>Ecdysozoa</taxon>
        <taxon>Arthropoda</taxon>
        <taxon>Hexapoda</taxon>
        <taxon>Insecta</taxon>
        <taxon>Pterygota</taxon>
        <taxon>Neoptera</taxon>
        <taxon>Paraneoptera</taxon>
        <taxon>Hemiptera</taxon>
        <taxon>Heteroptera</taxon>
        <taxon>Panheteroptera</taxon>
        <taxon>Cimicomorpha</taxon>
        <taxon>Miridae</taxon>
        <taxon>Mirini</taxon>
        <taxon>Lygus</taxon>
    </lineage>
</organism>
<dbReference type="EMBL" id="GBRD01004995">
    <property type="protein sequence ID" value="JAG60826.1"/>
    <property type="molecule type" value="Transcribed_RNA"/>
</dbReference>
<dbReference type="GO" id="GO:0080090">
    <property type="term" value="P:regulation of primary metabolic process"/>
    <property type="evidence" value="ECO:0007669"/>
    <property type="project" value="UniProtKB-ARBA"/>
</dbReference>
<dbReference type="Pfam" id="PF02902">
    <property type="entry name" value="Peptidase_C48"/>
    <property type="match status" value="1"/>
</dbReference>
<evidence type="ECO:0000256" key="3">
    <source>
        <dbReference type="ARBA" id="ARBA00022801"/>
    </source>
</evidence>
<dbReference type="PROSITE" id="PS50600">
    <property type="entry name" value="ULP_PROTEASE"/>
    <property type="match status" value="1"/>
</dbReference>
<dbReference type="InterPro" id="IPR003653">
    <property type="entry name" value="Peptidase_C48_C"/>
</dbReference>
<dbReference type="GO" id="GO:0006508">
    <property type="term" value="P:proteolysis"/>
    <property type="evidence" value="ECO:0007669"/>
    <property type="project" value="UniProtKB-KW"/>
</dbReference>
<dbReference type="AlphaFoldDB" id="A0A0K8T5X9"/>
<keyword evidence="3" id="KW-0378">Hydrolase</keyword>
<dbReference type="GO" id="GO:0016926">
    <property type="term" value="P:protein desumoylation"/>
    <property type="evidence" value="ECO:0007669"/>
    <property type="project" value="TreeGrafter"/>
</dbReference>
<evidence type="ECO:0000313" key="7">
    <source>
        <dbReference type="EMBL" id="JAG60826.1"/>
    </source>
</evidence>
<reference evidence="7" key="1">
    <citation type="submission" date="2014-09" db="EMBL/GenBank/DDBJ databases">
        <authorList>
            <person name="Magalhaes I.L.F."/>
            <person name="Oliveira U."/>
            <person name="Santos F.R."/>
            <person name="Vidigal T.H.D.A."/>
            <person name="Brescovit A.D."/>
            <person name="Santos A.J."/>
        </authorList>
    </citation>
    <scope>NUCLEOTIDE SEQUENCE</scope>
</reference>
<evidence type="ECO:0000256" key="5">
    <source>
        <dbReference type="SAM" id="MobiDB-lite"/>
    </source>
</evidence>
<evidence type="ECO:0000256" key="1">
    <source>
        <dbReference type="ARBA" id="ARBA00005234"/>
    </source>
</evidence>
<name>A0A0K8T5X9_LYGHE</name>